<reference evidence="2" key="1">
    <citation type="submission" date="2021-01" db="EMBL/GenBank/DDBJ databases">
        <authorList>
            <person name="Corre E."/>
            <person name="Pelletier E."/>
            <person name="Niang G."/>
            <person name="Scheremetjew M."/>
            <person name="Finn R."/>
            <person name="Kale V."/>
            <person name="Holt S."/>
            <person name="Cochrane G."/>
            <person name="Meng A."/>
            <person name="Brown T."/>
            <person name="Cohen L."/>
        </authorList>
    </citation>
    <scope>NUCLEOTIDE SEQUENCE</scope>
    <source>
        <strain evidence="2">UTEX LB 2760</strain>
    </source>
</reference>
<dbReference type="EMBL" id="HBEK01007488">
    <property type="protein sequence ID" value="CAD8394088.1"/>
    <property type="molecule type" value="Transcribed_RNA"/>
</dbReference>
<evidence type="ECO:0000313" key="2">
    <source>
        <dbReference type="EMBL" id="CAD8394088.1"/>
    </source>
</evidence>
<feature type="compositionally biased region" description="Basic and acidic residues" evidence="1">
    <location>
        <begin position="97"/>
        <end position="118"/>
    </location>
</feature>
<sequence>MEMYDLLPQTETLRLLCLNLVRLGRVSQALSILEKVSELKQRIGIWSIFYVGRAASLEKETGTMQRVEDLMAKLGMPASDVYYSMPEDSSTSKAVAKRTEKNASKGKGKQEKKAGQRR</sequence>
<accession>A0A7S0G0F9</accession>
<protein>
    <submittedName>
        <fullName evidence="2">Uncharacterized protein</fullName>
    </submittedName>
</protein>
<proteinExistence type="predicted"/>
<dbReference type="AlphaFoldDB" id="A0A7S0G0F9"/>
<evidence type="ECO:0000256" key="1">
    <source>
        <dbReference type="SAM" id="MobiDB-lite"/>
    </source>
</evidence>
<feature type="region of interest" description="Disordered" evidence="1">
    <location>
        <begin position="85"/>
        <end position="118"/>
    </location>
</feature>
<gene>
    <name evidence="2" type="ORF">RMAR0315_LOCUS4073</name>
</gene>
<organism evidence="2">
    <name type="scientific">Rhodosorus marinus</name>
    <dbReference type="NCBI Taxonomy" id="101924"/>
    <lineage>
        <taxon>Eukaryota</taxon>
        <taxon>Rhodophyta</taxon>
        <taxon>Stylonematophyceae</taxon>
        <taxon>Stylonematales</taxon>
        <taxon>Stylonemataceae</taxon>
        <taxon>Rhodosorus</taxon>
    </lineage>
</organism>
<name>A0A7S0G0F9_9RHOD</name>